<dbReference type="PANTHER" id="PTHR31616:SF0">
    <property type="entry name" value="GLUCAN 1,4-ALPHA-GLUCOSIDASE"/>
    <property type="match status" value="1"/>
</dbReference>
<gene>
    <name evidence="6" type="ORF">B1A_10251</name>
</gene>
<dbReference type="Pfam" id="PF00723">
    <property type="entry name" value="Glyco_hydro_15"/>
    <property type="match status" value="1"/>
</dbReference>
<comment type="caution">
    <text evidence="6">The sequence shown here is derived from an EMBL/GenBank/DDBJ whole genome shotgun (WGS) entry which is preliminary data.</text>
</comment>
<sequence length="766" mass="83747">MNAPGCPGMAPAWSSSAKDIVGTALGSGRVWFTLGYGILDEVYWPSCSLPQIRDLGFIVAGEDFWCEVKREHRYQLSTPDAEVPLPKVVHEHERYKLEFEVLADPLRDVVLIRYRLHGNGLRLYALLAPHLGGSGHDNSALVHAHGLAALKQDNALMLVADQGFARGSAGYVGVSDGWQDFQQHDAMTWTYACASNGNVALLGELNALHGVLALSFADTLEGAQTLARASLAQGYESARVGFVEGWRHWSRALRCELKDPVLKQAVRRSAMVLKVHDDRRYPGALIASLSIPWGNTRDDPGGYHLVWSRDAVEAGFAMLACAHHEESRALLSYLIATQQDDGHWAQNFYTDGRPYWTGVQLDEAALPVLLAAKLDEMGLLDGQRAAATAMARRALRFVARTGPLSPQDRWEENPGINPFTLAAAIAALVAGAAHGFLDAADARYALLLADDWNARIESWVYVQDTELDRAHGTHGHYVRIAPPGQDAQHSEVALKNRGRVVVAARDLLGLEYLYLVRLGLRDAADARIVDTTRLVDALLRVQTPSGAFYRRYNEDGYGEHSDGRAFDGSGVGRAWPLLTGERGQFAAQAGEDARPYLDAMLASASEGGMLPEQIWDSEPIPARGLYPGRPTGSAMPLIWAHAEFIKLATVMQRKLPIEQLAEVVARYATPRVAAMQLWRPQAPGAQLDAARPVLIEGDAPFVLHIGHDGWQGVRDVPSAPTGLGMHGVHLDGAALATARSLEFTRRFLDGRDWEGRDWRLEMGAPA</sequence>
<dbReference type="InterPro" id="IPR008928">
    <property type="entry name" value="6-hairpin_glycosidase_sf"/>
</dbReference>
<evidence type="ECO:0000259" key="4">
    <source>
        <dbReference type="Pfam" id="PF00723"/>
    </source>
</evidence>
<dbReference type="PANTHER" id="PTHR31616">
    <property type="entry name" value="TREHALASE"/>
    <property type="match status" value="1"/>
</dbReference>
<dbReference type="InterPro" id="IPR011013">
    <property type="entry name" value="Gal_mutarotase_sf_dom"/>
</dbReference>
<dbReference type="CDD" id="cd07430">
    <property type="entry name" value="GH15_N"/>
    <property type="match status" value="1"/>
</dbReference>
<dbReference type="PROSITE" id="PS00820">
    <property type="entry name" value="GLUCOAMYLASE"/>
    <property type="match status" value="1"/>
</dbReference>
<dbReference type="SUPFAM" id="SSF74650">
    <property type="entry name" value="Galactose mutarotase-like"/>
    <property type="match status" value="1"/>
</dbReference>
<dbReference type="InterPro" id="IPR014718">
    <property type="entry name" value="GH-type_carb-bd"/>
</dbReference>
<evidence type="ECO:0000256" key="1">
    <source>
        <dbReference type="ARBA" id="ARBA00006188"/>
    </source>
</evidence>
<feature type="domain" description="GH15-like" evidence="4">
    <location>
        <begin position="263"/>
        <end position="648"/>
    </location>
</feature>
<dbReference type="AlphaFoldDB" id="T1C1Y1"/>
<feature type="domain" description="Glucodextranase N-terminal" evidence="5">
    <location>
        <begin position="3"/>
        <end position="250"/>
    </location>
</feature>
<evidence type="ECO:0000256" key="2">
    <source>
        <dbReference type="ARBA" id="ARBA00022801"/>
    </source>
</evidence>
<dbReference type="Pfam" id="PF09137">
    <property type="entry name" value="Glucodextran_N"/>
    <property type="match status" value="1"/>
</dbReference>
<dbReference type="InterPro" id="IPR012341">
    <property type="entry name" value="6hp_glycosidase-like_sf"/>
</dbReference>
<evidence type="ECO:0000259" key="5">
    <source>
        <dbReference type="Pfam" id="PF09137"/>
    </source>
</evidence>
<keyword evidence="3" id="KW-0326">Glycosidase</keyword>
<protein>
    <submittedName>
        <fullName evidence="6">Glucan 1,4-alpha-glucosidase</fullName>
    </submittedName>
</protein>
<dbReference type="EMBL" id="AUZX01007299">
    <property type="protein sequence ID" value="EQD60110.1"/>
    <property type="molecule type" value="Genomic_DNA"/>
</dbReference>
<dbReference type="InterPro" id="IPR046966">
    <property type="entry name" value="Glucoamylase_active_site"/>
</dbReference>
<keyword evidence="2" id="KW-0378">Hydrolase</keyword>
<comment type="similarity">
    <text evidence="1">Belongs to the glycosyl hydrolase 15 family.</text>
</comment>
<dbReference type="GO" id="GO:0005975">
    <property type="term" value="P:carbohydrate metabolic process"/>
    <property type="evidence" value="ECO:0007669"/>
    <property type="project" value="InterPro"/>
</dbReference>
<dbReference type="Gene3D" id="2.70.98.10">
    <property type="match status" value="1"/>
</dbReference>
<dbReference type="InterPro" id="IPR011613">
    <property type="entry name" value="GH15-like"/>
</dbReference>
<evidence type="ECO:0000256" key="3">
    <source>
        <dbReference type="ARBA" id="ARBA00023295"/>
    </source>
</evidence>
<dbReference type="InterPro" id="IPR015220">
    <property type="entry name" value="Glucodextranase_N"/>
</dbReference>
<accession>T1C1Y1</accession>
<evidence type="ECO:0000313" key="6">
    <source>
        <dbReference type="EMBL" id="EQD60110.1"/>
    </source>
</evidence>
<dbReference type="GO" id="GO:0030246">
    <property type="term" value="F:carbohydrate binding"/>
    <property type="evidence" value="ECO:0007669"/>
    <property type="project" value="InterPro"/>
</dbReference>
<dbReference type="GO" id="GO:0004553">
    <property type="term" value="F:hydrolase activity, hydrolyzing O-glycosyl compounds"/>
    <property type="evidence" value="ECO:0007669"/>
    <property type="project" value="UniProtKB-ARBA"/>
</dbReference>
<dbReference type="SUPFAM" id="SSF48208">
    <property type="entry name" value="Six-hairpin glycosidases"/>
    <property type="match status" value="1"/>
</dbReference>
<dbReference type="Gene3D" id="1.50.10.10">
    <property type="match status" value="1"/>
</dbReference>
<proteinExistence type="inferred from homology"/>
<reference evidence="6" key="2">
    <citation type="journal article" date="2014" name="ISME J.">
        <title>Microbial stratification in low pH oxic and suboxic macroscopic growths along an acid mine drainage.</title>
        <authorList>
            <person name="Mendez-Garcia C."/>
            <person name="Mesa V."/>
            <person name="Sprenger R.R."/>
            <person name="Richter M."/>
            <person name="Diez M.S."/>
            <person name="Solano J."/>
            <person name="Bargiela R."/>
            <person name="Golyshina O.V."/>
            <person name="Manteca A."/>
            <person name="Ramos J.L."/>
            <person name="Gallego J.R."/>
            <person name="Llorente I."/>
            <person name="Martins Dos Santos V.A."/>
            <person name="Jensen O.N."/>
            <person name="Pelaez A.I."/>
            <person name="Sanchez J."/>
            <person name="Ferrer M."/>
        </authorList>
    </citation>
    <scope>NUCLEOTIDE SEQUENCE</scope>
</reference>
<name>T1C1Y1_9ZZZZ</name>
<organism evidence="6">
    <name type="scientific">mine drainage metagenome</name>
    <dbReference type="NCBI Taxonomy" id="410659"/>
    <lineage>
        <taxon>unclassified sequences</taxon>
        <taxon>metagenomes</taxon>
        <taxon>ecological metagenomes</taxon>
    </lineage>
</organism>
<reference evidence="6" key="1">
    <citation type="submission" date="2013-08" db="EMBL/GenBank/DDBJ databases">
        <authorList>
            <person name="Mendez C."/>
            <person name="Richter M."/>
            <person name="Ferrer M."/>
            <person name="Sanchez J."/>
        </authorList>
    </citation>
    <scope>NUCLEOTIDE SEQUENCE</scope>
</reference>